<accession>A0AAD9D1B2</accession>
<dbReference type="Proteomes" id="UP001244207">
    <property type="component" value="Unassembled WGS sequence"/>
</dbReference>
<evidence type="ECO:0000256" key="1">
    <source>
        <dbReference type="SAM" id="MobiDB-lite"/>
    </source>
</evidence>
<reference evidence="2" key="1">
    <citation type="submission" date="2021-12" db="EMBL/GenBank/DDBJ databases">
        <title>Comparative genomics, transcriptomics and evolutionary studies reveal genomic signatures of adaptation to plant cell wall in hemibiotrophic fungi.</title>
        <authorList>
            <consortium name="DOE Joint Genome Institute"/>
            <person name="Baroncelli R."/>
            <person name="Diaz J.F."/>
            <person name="Benocci T."/>
            <person name="Peng M."/>
            <person name="Battaglia E."/>
            <person name="Haridas S."/>
            <person name="Andreopoulos W."/>
            <person name="Labutti K."/>
            <person name="Pangilinan J."/>
            <person name="Floch G.L."/>
            <person name="Makela M.R."/>
            <person name="Henrissat B."/>
            <person name="Grigoriev I.V."/>
            <person name="Crouch J.A."/>
            <person name="De Vries R.P."/>
            <person name="Sukno S.A."/>
            <person name="Thon M.R."/>
        </authorList>
    </citation>
    <scope>NUCLEOTIDE SEQUENCE</scope>
    <source>
        <strain evidence="2">CBS 112980</strain>
    </source>
</reference>
<comment type="caution">
    <text evidence="2">The sequence shown here is derived from an EMBL/GenBank/DDBJ whole genome shotgun (WGS) entry which is preliminary data.</text>
</comment>
<protein>
    <submittedName>
        <fullName evidence="2">Uncharacterized protein</fullName>
    </submittedName>
</protein>
<feature type="compositionally biased region" description="Polar residues" evidence="1">
    <location>
        <begin position="437"/>
        <end position="447"/>
    </location>
</feature>
<evidence type="ECO:0000313" key="2">
    <source>
        <dbReference type="EMBL" id="KAK1729954.1"/>
    </source>
</evidence>
<proteinExistence type="predicted"/>
<gene>
    <name evidence="2" type="ORF">BDZ83DRAFT_647510</name>
</gene>
<dbReference type="EMBL" id="JAHMHS010000009">
    <property type="protein sequence ID" value="KAK1729954.1"/>
    <property type="molecule type" value="Genomic_DNA"/>
</dbReference>
<feature type="region of interest" description="Disordered" evidence="1">
    <location>
        <begin position="402"/>
        <end position="447"/>
    </location>
</feature>
<name>A0AAD9D1B2_GLOAC</name>
<sequence length="447" mass="49591">MSVGTCTATILPISLRPSVDFCLGGWDEGGGGGLFSWHLAGRRMAGVVFRLVPSFGLAAPLSRADYRASMQRPRSTRDLPGIGVVGCRGGWSLQARQVAKGNQPRPGRVTSWSAARRTAKISIVSRGHQTKAPIFPNLERERCAVCDQLSSPFRHVVRLRVWREGRMKLRPEETARNGWSWESKVLETSLSTTCGTSWAARVLPHKQLSSGPIPNVAASLSGEQESLRHWVRKPMLERQEFTKTIHRRSWLRPSVVISSTLYEQTDSKSLESGGQNSGQPGLDGNGHAFCTGIVCFENRDLVNTSLLDYSILALVQSRSLPPEGVHAPCDPIHLQRRSSTNVASSKCRQRKRSHDGMGLSLQRERTPPFYMDPGPVGQESQRRMFPRVTLLVFADIRRPPRSRKALHTKTRLPLQTDAPSLPQAFCHPSPLDAKPRCSQSAKPVQRH</sequence>
<keyword evidence="3" id="KW-1185">Reference proteome</keyword>
<dbReference type="AlphaFoldDB" id="A0AAD9D1B2"/>
<dbReference type="RefSeq" id="XP_060370009.1">
    <property type="nucleotide sequence ID" value="XM_060510088.1"/>
</dbReference>
<dbReference type="GeneID" id="85393987"/>
<evidence type="ECO:0000313" key="3">
    <source>
        <dbReference type="Proteomes" id="UP001244207"/>
    </source>
</evidence>
<feature type="region of interest" description="Disordered" evidence="1">
    <location>
        <begin position="338"/>
        <end position="357"/>
    </location>
</feature>
<organism evidence="2 3">
    <name type="scientific">Glomerella acutata</name>
    <name type="common">Colletotrichum acutatum</name>
    <dbReference type="NCBI Taxonomy" id="27357"/>
    <lineage>
        <taxon>Eukaryota</taxon>
        <taxon>Fungi</taxon>
        <taxon>Dikarya</taxon>
        <taxon>Ascomycota</taxon>
        <taxon>Pezizomycotina</taxon>
        <taxon>Sordariomycetes</taxon>
        <taxon>Hypocreomycetidae</taxon>
        <taxon>Glomerellales</taxon>
        <taxon>Glomerellaceae</taxon>
        <taxon>Colletotrichum</taxon>
        <taxon>Colletotrichum acutatum species complex</taxon>
    </lineage>
</organism>